<evidence type="ECO:0000313" key="1">
    <source>
        <dbReference type="EMBL" id="VWQ23035.1"/>
    </source>
</evidence>
<accession>A0ABD7VT04</accession>
<dbReference type="Proteomes" id="UP000494173">
    <property type="component" value="Unassembled WGS sequence"/>
</dbReference>
<gene>
    <name evidence="1" type="ORF">BIFLH24_01550</name>
</gene>
<dbReference type="EMBL" id="CABWKB010000017">
    <property type="protein sequence ID" value="VWQ23035.1"/>
    <property type="molecule type" value="Genomic_DNA"/>
</dbReference>
<comment type="caution">
    <text evidence="1">The sequence shown here is derived from an EMBL/GenBank/DDBJ whole genome shotgun (WGS) entry which is preliminary data.</text>
</comment>
<organism evidence="1 2">
    <name type="scientific">Bifidobacterium breve</name>
    <dbReference type="NCBI Taxonomy" id="1685"/>
    <lineage>
        <taxon>Bacteria</taxon>
        <taxon>Bacillati</taxon>
        <taxon>Actinomycetota</taxon>
        <taxon>Actinomycetes</taxon>
        <taxon>Bifidobacteriales</taxon>
        <taxon>Bifidobacteriaceae</taxon>
        <taxon>Bifidobacterium</taxon>
    </lineage>
</organism>
<protein>
    <submittedName>
        <fullName evidence="1">Uncharacterized protein</fullName>
    </submittedName>
</protein>
<name>A0ABD7VT04_BIFBR</name>
<reference evidence="1 2" key="1">
    <citation type="submission" date="2019-10" db="EMBL/GenBank/DDBJ databases">
        <authorList>
            <consortium name="Melissa Lawson"/>
            <person name="O'neill I."/>
        </authorList>
    </citation>
    <scope>NUCLEOTIDE SEQUENCE [LARGE SCALE GENOMIC DNA]</scope>
    <source>
        <strain evidence="1">LH_24</strain>
    </source>
</reference>
<evidence type="ECO:0000313" key="2">
    <source>
        <dbReference type="Proteomes" id="UP000494173"/>
    </source>
</evidence>
<sequence>MVIDRVNELENEEYMSMTQEERDSVNEIFEMLRTQQSSADTPEPIVRSTIDDDNARVAETLSKLKRGDLDIAALEDEHKFDGGGDDPA</sequence>
<proteinExistence type="predicted"/>
<dbReference type="AlphaFoldDB" id="A0ABD7VT04"/>